<evidence type="ECO:0000256" key="1">
    <source>
        <dbReference type="ARBA" id="ARBA00022490"/>
    </source>
</evidence>
<evidence type="ECO:0000313" key="4">
    <source>
        <dbReference type="EMBL" id="OGH70318.1"/>
    </source>
</evidence>
<dbReference type="HAMAP" id="MF_00420">
    <property type="entry name" value="PurL_2"/>
    <property type="match status" value="1"/>
</dbReference>
<dbReference type="Pfam" id="PF00586">
    <property type="entry name" value="AIRS"/>
    <property type="match status" value="1"/>
</dbReference>
<comment type="caution">
    <text evidence="4">The sequence shown here is derived from an EMBL/GenBank/DDBJ whole genome shotgun (WGS) entry which is preliminary data.</text>
</comment>
<dbReference type="GO" id="GO:0004642">
    <property type="term" value="F:phosphoribosylformylglycinamidine synthase activity"/>
    <property type="evidence" value="ECO:0007669"/>
    <property type="project" value="InterPro"/>
</dbReference>
<dbReference type="SUPFAM" id="SSF56042">
    <property type="entry name" value="PurM C-terminal domain-like"/>
    <property type="match status" value="2"/>
</dbReference>
<accession>A0A1F6MFK3</accession>
<dbReference type="PANTHER" id="PTHR43555:SF1">
    <property type="entry name" value="PHOSPHORIBOSYLFORMYLGLYCINAMIDINE SYNTHASE SUBUNIT PURL"/>
    <property type="match status" value="1"/>
</dbReference>
<dbReference type="InterPro" id="IPR010918">
    <property type="entry name" value="PurM-like_C_dom"/>
</dbReference>
<reference evidence="4 5" key="1">
    <citation type="journal article" date="2016" name="Nat. Commun.">
        <title>Thousands of microbial genomes shed light on interconnected biogeochemical processes in an aquifer system.</title>
        <authorList>
            <person name="Anantharaman K."/>
            <person name="Brown C.T."/>
            <person name="Hug L.A."/>
            <person name="Sharon I."/>
            <person name="Castelle C.J."/>
            <person name="Probst A.J."/>
            <person name="Thomas B.C."/>
            <person name="Singh A."/>
            <person name="Wilkins M.J."/>
            <person name="Karaoz U."/>
            <person name="Brodie E.L."/>
            <person name="Williams K.H."/>
            <person name="Hubbard S.S."/>
            <person name="Banfield J.F."/>
        </authorList>
    </citation>
    <scope>NUCLEOTIDE SEQUENCE [LARGE SCALE GENOMIC DNA]</scope>
</reference>
<organism evidence="4 5">
    <name type="scientific">Candidatus Magasanikbacteria bacterium RIFCSPHIGHO2_02_FULL_51_14</name>
    <dbReference type="NCBI Taxonomy" id="1798683"/>
    <lineage>
        <taxon>Bacteria</taxon>
        <taxon>Candidatus Magasanikiibacteriota</taxon>
    </lineage>
</organism>
<protein>
    <submittedName>
        <fullName evidence="4">Phosphoribosylformylglycinamidine synthase II</fullName>
    </submittedName>
</protein>
<dbReference type="CDD" id="cd02204">
    <property type="entry name" value="PurL_repeat2"/>
    <property type="match status" value="1"/>
</dbReference>
<feature type="domain" description="PurM-like C-terminal" evidence="3">
    <location>
        <begin position="5"/>
        <end position="136"/>
    </location>
</feature>
<dbReference type="InterPro" id="IPR010074">
    <property type="entry name" value="PRibForGlyAmidine_synth_PurL"/>
</dbReference>
<evidence type="ECO:0000259" key="2">
    <source>
        <dbReference type="Pfam" id="PF00586"/>
    </source>
</evidence>
<name>A0A1F6MFK3_9BACT</name>
<dbReference type="Gene3D" id="3.90.650.10">
    <property type="entry name" value="PurM-like C-terminal domain"/>
    <property type="match status" value="2"/>
</dbReference>
<feature type="domain" description="PurM-like N-terminal" evidence="2">
    <location>
        <begin position="282"/>
        <end position="395"/>
    </location>
</feature>
<proteinExistence type="inferred from homology"/>
<dbReference type="EMBL" id="MFQE01000051">
    <property type="protein sequence ID" value="OGH70318.1"/>
    <property type="molecule type" value="Genomic_DNA"/>
</dbReference>
<dbReference type="GO" id="GO:0006189">
    <property type="term" value="P:'de novo' IMP biosynthetic process"/>
    <property type="evidence" value="ECO:0007669"/>
    <property type="project" value="InterPro"/>
</dbReference>
<dbReference type="SUPFAM" id="SSF55326">
    <property type="entry name" value="PurM N-terminal domain-like"/>
    <property type="match status" value="1"/>
</dbReference>
<dbReference type="PANTHER" id="PTHR43555">
    <property type="entry name" value="PHOSPHORIBOSYLFORMYLGLYCINAMIDINE SYNTHASE SUBUNIT PURL"/>
    <property type="match status" value="1"/>
</dbReference>
<evidence type="ECO:0000259" key="3">
    <source>
        <dbReference type="Pfam" id="PF02769"/>
    </source>
</evidence>
<feature type="non-terminal residue" evidence="4">
    <location>
        <position position="1"/>
    </location>
</feature>
<feature type="domain" description="PurM-like C-terminal" evidence="3">
    <location>
        <begin position="408"/>
        <end position="545"/>
    </location>
</feature>
<dbReference type="STRING" id="1798683.A3C90_01030"/>
<keyword evidence="1" id="KW-0963">Cytoplasm</keyword>
<dbReference type="InterPro" id="IPR036676">
    <property type="entry name" value="PurM-like_C_sf"/>
</dbReference>
<gene>
    <name evidence="4" type="ORF">A3C90_01030</name>
</gene>
<dbReference type="Gene3D" id="3.30.1330.10">
    <property type="entry name" value="PurM-like, N-terminal domain"/>
    <property type="match status" value="1"/>
</dbReference>
<evidence type="ECO:0000313" key="5">
    <source>
        <dbReference type="Proteomes" id="UP000177457"/>
    </source>
</evidence>
<sequence length="570" mass="62940">QNKGAVQEPNAFLKRHLLKATYGLFDLLKERHLLHLVGFKDLGAGGIACASVELADGAGLGAEVNLDLVHRSMDHLHPSVILCSETQERYMWVAHPEVTPIILEHYNKTFDLPKIAEGARASVIGKIRADGQYIVTYQGETLVDANACDITRGLVYDRPYRKPERTFSEPEIHEPNPRRIFDPNLRISTNPQIATNATNSANSYSQSVVSVDSESSVDSDHRIRSILLHLLAHENVASRSPIFEQYDKTVQGITVIERGDADAGVMRPFLDEKYPDEIRNVGFALSVAHNPRYCKIDPYWGAVNAVVESMRKVAAVGAVPWALTDCLNFGNPEVPEQMWEFVESVRGISDAQRGVHLKLSPAFPTPIISGNVSFYNVSQNGSIAPSPIISCLGRILDMRKAITMHFKRPDSVILMIGERRDECGGSVYYDLYNELGANIPKPDLHEVENQIFALTDAIDQGLILAAHNISIGGIAAALAEMSFGNEIGFDVNIRGDLRLDKKLFSETGGFVVEVAAEHVGAVNAIFQSRNIRALEIGKTNNDQRLMINDYIDIALSSAKHAWLNGLREKL</sequence>
<dbReference type="Proteomes" id="UP000177457">
    <property type="component" value="Unassembled WGS sequence"/>
</dbReference>
<dbReference type="Pfam" id="PF02769">
    <property type="entry name" value="AIRS_C"/>
    <property type="match status" value="2"/>
</dbReference>
<dbReference type="InterPro" id="IPR036921">
    <property type="entry name" value="PurM-like_N_sf"/>
</dbReference>
<dbReference type="AlphaFoldDB" id="A0A1F6MFK3"/>
<dbReference type="InterPro" id="IPR016188">
    <property type="entry name" value="PurM-like_N"/>
</dbReference>